<feature type="region of interest" description="Disordered" evidence="1">
    <location>
        <begin position="25"/>
        <end position="53"/>
    </location>
</feature>
<dbReference type="Proteomes" id="UP000755585">
    <property type="component" value="Unassembled WGS sequence"/>
</dbReference>
<organism evidence="2 3">
    <name type="scientific">Kribbella aluminosa</name>
    <dbReference type="NCBI Taxonomy" id="416017"/>
    <lineage>
        <taxon>Bacteria</taxon>
        <taxon>Bacillati</taxon>
        <taxon>Actinomycetota</taxon>
        <taxon>Actinomycetes</taxon>
        <taxon>Propionibacteriales</taxon>
        <taxon>Kribbellaceae</taxon>
        <taxon>Kribbella</taxon>
    </lineage>
</organism>
<gene>
    <name evidence="2" type="ORF">JOF29_003568</name>
</gene>
<keyword evidence="3" id="KW-1185">Reference proteome</keyword>
<evidence type="ECO:0000313" key="3">
    <source>
        <dbReference type="Proteomes" id="UP000755585"/>
    </source>
</evidence>
<evidence type="ECO:0000313" key="2">
    <source>
        <dbReference type="EMBL" id="MBP2352485.1"/>
    </source>
</evidence>
<proteinExistence type="predicted"/>
<evidence type="ECO:0008006" key="4">
    <source>
        <dbReference type="Google" id="ProtNLM"/>
    </source>
</evidence>
<sequence>MSSAQDSSNQILCRASACDHAFTSSRASSDRSLIPEPGVTLSNLRKSRPQEPNRSAIESMYFCAHGFEKSRR</sequence>
<dbReference type="EMBL" id="JAGINT010000001">
    <property type="protein sequence ID" value="MBP2352485.1"/>
    <property type="molecule type" value="Genomic_DNA"/>
</dbReference>
<evidence type="ECO:0000256" key="1">
    <source>
        <dbReference type="SAM" id="MobiDB-lite"/>
    </source>
</evidence>
<comment type="caution">
    <text evidence="2">The sequence shown here is derived from an EMBL/GenBank/DDBJ whole genome shotgun (WGS) entry which is preliminary data.</text>
</comment>
<reference evidence="2 3" key="1">
    <citation type="submission" date="2021-03" db="EMBL/GenBank/DDBJ databases">
        <title>Sequencing the genomes of 1000 actinobacteria strains.</title>
        <authorList>
            <person name="Klenk H.-P."/>
        </authorList>
    </citation>
    <scope>NUCLEOTIDE SEQUENCE [LARGE SCALE GENOMIC DNA]</scope>
    <source>
        <strain evidence="2 3">DSM 18824</strain>
    </source>
</reference>
<accession>A0ABS4ULI3</accession>
<name>A0ABS4ULI3_9ACTN</name>
<protein>
    <recommendedName>
        <fullName evidence="4">THAP-type domain-containing protein</fullName>
    </recommendedName>
</protein>